<dbReference type="InterPro" id="IPR002686">
    <property type="entry name" value="Transposase_17"/>
</dbReference>
<dbReference type="RefSeq" id="WP_068706302.1">
    <property type="nucleotide sequence ID" value="NZ_BDCR01000004.1"/>
</dbReference>
<comment type="caution">
    <text evidence="2">The sequence shown here is derived from an EMBL/GenBank/DDBJ whole genome shotgun (WGS) entry which is preliminary data.</text>
</comment>
<dbReference type="NCBIfam" id="NF033573">
    <property type="entry name" value="transpos_IS200"/>
    <property type="match status" value="1"/>
</dbReference>
<name>A0A161LTJ9_9BACT</name>
<dbReference type="PANTHER" id="PTHR33360:SF2">
    <property type="entry name" value="TRANSPOSASE FOR INSERTION SEQUENCE ELEMENT IS200"/>
    <property type="match status" value="1"/>
</dbReference>
<dbReference type="EMBL" id="BDCR01000004">
    <property type="protein sequence ID" value="GAT64320.1"/>
    <property type="molecule type" value="Genomic_DNA"/>
</dbReference>
<sequence>MSYTRLLYHIVFRTKDSKNTIPETHEKELYAYLMGIINNKKSTLYRIGGTANHIHLLIDLHPTIALSDFMKELKEYSSKWMAKNPNFPHFEGWAVSFAGFTYNLKEKETIINYIKNQKEHHKSVSFEEEFRSFLIENGVEIDERYFLKE</sequence>
<evidence type="ECO:0000313" key="2">
    <source>
        <dbReference type="EMBL" id="GAT64320.1"/>
    </source>
</evidence>
<dbReference type="GO" id="GO:0004803">
    <property type="term" value="F:transposase activity"/>
    <property type="evidence" value="ECO:0007669"/>
    <property type="project" value="InterPro"/>
</dbReference>
<dbReference type="SUPFAM" id="SSF143422">
    <property type="entry name" value="Transposase IS200-like"/>
    <property type="match status" value="1"/>
</dbReference>
<dbReference type="GO" id="GO:0006313">
    <property type="term" value="P:DNA transposition"/>
    <property type="evidence" value="ECO:0007669"/>
    <property type="project" value="InterPro"/>
</dbReference>
<dbReference type="Pfam" id="PF01797">
    <property type="entry name" value="Y1_Tnp"/>
    <property type="match status" value="1"/>
</dbReference>
<organism evidence="2 3">
    <name type="scientific">Paludibacter jiangxiensis</name>
    <dbReference type="NCBI Taxonomy" id="681398"/>
    <lineage>
        <taxon>Bacteria</taxon>
        <taxon>Pseudomonadati</taxon>
        <taxon>Bacteroidota</taxon>
        <taxon>Bacteroidia</taxon>
        <taxon>Bacteroidales</taxon>
        <taxon>Paludibacteraceae</taxon>
        <taxon>Paludibacter</taxon>
    </lineage>
</organism>
<reference evidence="3" key="2">
    <citation type="journal article" date="2017" name="Genome Announc.">
        <title>Draft genome sequence of Paludibacter jiangxiensis NM7(T), a propionate-producing fermentative bacterium.</title>
        <authorList>
            <person name="Qiu Y.-L."/>
            <person name="Tourlousse D.M."/>
            <person name="Matsuura N."/>
            <person name="Ohashi A."/>
            <person name="Sekiguchi Y."/>
        </authorList>
    </citation>
    <scope>NUCLEOTIDE SEQUENCE [LARGE SCALE GENOMIC DNA]</scope>
    <source>
        <strain evidence="3">NM7</strain>
    </source>
</reference>
<dbReference type="GO" id="GO:0003677">
    <property type="term" value="F:DNA binding"/>
    <property type="evidence" value="ECO:0007669"/>
    <property type="project" value="InterPro"/>
</dbReference>
<evidence type="ECO:0000259" key="1">
    <source>
        <dbReference type="SMART" id="SM01321"/>
    </source>
</evidence>
<dbReference type="OrthoDB" id="9797997at2"/>
<dbReference type="SMART" id="SM01321">
    <property type="entry name" value="Y1_Tnp"/>
    <property type="match status" value="1"/>
</dbReference>
<dbReference type="InterPro" id="IPR036515">
    <property type="entry name" value="Transposase_17_sf"/>
</dbReference>
<dbReference type="Gene3D" id="3.30.70.1290">
    <property type="entry name" value="Transposase IS200-like"/>
    <property type="match status" value="1"/>
</dbReference>
<dbReference type="Proteomes" id="UP000076586">
    <property type="component" value="Unassembled WGS sequence"/>
</dbReference>
<evidence type="ECO:0000313" key="3">
    <source>
        <dbReference type="Proteomes" id="UP000076586"/>
    </source>
</evidence>
<keyword evidence="3" id="KW-1185">Reference proteome</keyword>
<protein>
    <submittedName>
        <fullName evidence="2">REP element-mobilizing transposase RayT</fullName>
    </submittedName>
</protein>
<dbReference type="AlphaFoldDB" id="A0A161LTJ9"/>
<proteinExistence type="predicted"/>
<dbReference type="PANTHER" id="PTHR33360">
    <property type="entry name" value="TRANSPOSASE FOR INSERTION SEQUENCE ELEMENT IS200"/>
    <property type="match status" value="1"/>
</dbReference>
<feature type="domain" description="Transposase IS200-like" evidence="1">
    <location>
        <begin position="3"/>
        <end position="117"/>
    </location>
</feature>
<accession>A0A161LTJ9</accession>
<reference evidence="3" key="1">
    <citation type="submission" date="2016-04" db="EMBL/GenBank/DDBJ databases">
        <title>Draft genome sequence of Paludibacter jiangxiensis strain NM7.</title>
        <authorList>
            <person name="Qiu Y."/>
            <person name="Matsuura N."/>
            <person name="Ohashi A."/>
            <person name="Tourlousse M.D."/>
            <person name="Sekiguchi Y."/>
        </authorList>
    </citation>
    <scope>NUCLEOTIDE SEQUENCE [LARGE SCALE GENOMIC DNA]</scope>
    <source>
        <strain evidence="3">NM7</strain>
    </source>
</reference>
<gene>
    <name evidence="2" type="ORF">PJIAN_4870</name>
</gene>